<evidence type="ECO:0000256" key="1">
    <source>
        <dbReference type="SAM" id="MobiDB-lite"/>
    </source>
</evidence>
<organism evidence="2">
    <name type="scientific">Gongylonema pulchrum</name>
    <dbReference type="NCBI Taxonomy" id="637853"/>
    <lineage>
        <taxon>Eukaryota</taxon>
        <taxon>Metazoa</taxon>
        <taxon>Ecdysozoa</taxon>
        <taxon>Nematoda</taxon>
        <taxon>Chromadorea</taxon>
        <taxon>Rhabditida</taxon>
        <taxon>Spirurina</taxon>
        <taxon>Spiruromorpha</taxon>
        <taxon>Spiruroidea</taxon>
        <taxon>Gongylonematidae</taxon>
        <taxon>Gongylonema</taxon>
    </lineage>
</organism>
<sequence length="57" mass="6376">LYRKVCELVAGRPYIVHYSLAQATLEEAFLRLAECEKDDESSETPSIEVSNSGILQC</sequence>
<feature type="compositionally biased region" description="Polar residues" evidence="1">
    <location>
        <begin position="43"/>
        <end position="57"/>
    </location>
</feature>
<dbReference type="WBParaSite" id="GPUH_0002544701-mRNA-1">
    <property type="protein sequence ID" value="GPUH_0002544701-mRNA-1"/>
    <property type="gene ID" value="GPUH_0002544701"/>
</dbReference>
<evidence type="ECO:0000313" key="2">
    <source>
        <dbReference type="WBParaSite" id="GPUH_0002544701-mRNA-1"/>
    </source>
</evidence>
<proteinExistence type="predicted"/>
<reference evidence="2" key="1">
    <citation type="submission" date="2016-06" db="UniProtKB">
        <authorList>
            <consortium name="WormBaseParasite"/>
        </authorList>
    </citation>
    <scope>IDENTIFICATION</scope>
</reference>
<dbReference type="AlphaFoldDB" id="A0A183EWS6"/>
<protein>
    <submittedName>
        <fullName evidence="2">ABC transporter ATP-binding protein</fullName>
    </submittedName>
</protein>
<feature type="region of interest" description="Disordered" evidence="1">
    <location>
        <begin position="38"/>
        <end position="57"/>
    </location>
</feature>
<accession>A0A183EWS6</accession>
<name>A0A183EWS6_9BILA</name>